<evidence type="ECO:0008006" key="3">
    <source>
        <dbReference type="Google" id="ProtNLM"/>
    </source>
</evidence>
<dbReference type="AlphaFoldDB" id="A0AA42M8Q4"/>
<evidence type="ECO:0000313" key="1">
    <source>
        <dbReference type="EMBL" id="MDH0825850.1"/>
    </source>
</evidence>
<protein>
    <recommendedName>
        <fullName evidence="3">Lipoprotein</fullName>
    </recommendedName>
</protein>
<reference evidence="1" key="1">
    <citation type="submission" date="2022-09" db="EMBL/GenBank/DDBJ databases">
        <title>Intensive care unit water sources are persistently colonized with multi-drug resistant bacteria and are the site of extensive horizontal gene transfer of antibiotic resistance genes.</title>
        <authorList>
            <person name="Diorio-Toth L."/>
        </authorList>
    </citation>
    <scope>NUCLEOTIDE SEQUENCE</scope>
    <source>
        <strain evidence="1">GD03885</strain>
    </source>
</reference>
<dbReference type="RefSeq" id="WP_234303834.1">
    <property type="nucleotide sequence ID" value="NZ_CP090180.1"/>
</dbReference>
<dbReference type="PROSITE" id="PS51257">
    <property type="entry name" value="PROKAR_LIPOPROTEIN"/>
    <property type="match status" value="1"/>
</dbReference>
<comment type="caution">
    <text evidence="1">The sequence shown here is derived from an EMBL/GenBank/DDBJ whole genome shotgun (WGS) entry which is preliminary data.</text>
</comment>
<proteinExistence type="predicted"/>
<organism evidence="1 2">
    <name type="scientific">Acinetobacter johnsonii</name>
    <dbReference type="NCBI Taxonomy" id="40214"/>
    <lineage>
        <taxon>Bacteria</taxon>
        <taxon>Pseudomonadati</taxon>
        <taxon>Pseudomonadota</taxon>
        <taxon>Gammaproteobacteria</taxon>
        <taxon>Moraxellales</taxon>
        <taxon>Moraxellaceae</taxon>
        <taxon>Acinetobacter</taxon>
    </lineage>
</organism>
<dbReference type="EMBL" id="JAOCCL010000008">
    <property type="protein sequence ID" value="MDH0825850.1"/>
    <property type="molecule type" value="Genomic_DNA"/>
</dbReference>
<evidence type="ECO:0000313" key="2">
    <source>
        <dbReference type="Proteomes" id="UP001160116"/>
    </source>
</evidence>
<sequence length="146" mass="17314">MKYIIFLSLVFSSLSLIGCKEKRVDYFKYEIVDGINICALKTEEIKEAIDFSMFDTSFKSINGNFNDELSKQIYERSLKNISQKESKHVFCFSKNSLKSDFLETQIRIELKSEKNFRQYEFINFFCLKNNNLINFKDREEAIKSCQ</sequence>
<dbReference type="Proteomes" id="UP001160116">
    <property type="component" value="Unassembled WGS sequence"/>
</dbReference>
<gene>
    <name evidence="1" type="ORF">N5C97_04955</name>
</gene>
<accession>A0AA42M8Q4</accession>
<name>A0AA42M8Q4_ACIJO</name>